<dbReference type="AlphaFoldDB" id="A0A0Q3QK09"/>
<keyword evidence="3" id="KW-1185">Reference proteome</keyword>
<keyword evidence="1" id="KW-1133">Transmembrane helix</keyword>
<protein>
    <submittedName>
        <fullName evidence="2">Uncharacterized protein</fullName>
    </submittedName>
</protein>
<evidence type="ECO:0000313" key="3">
    <source>
        <dbReference type="Proteomes" id="UP000050996"/>
    </source>
</evidence>
<name>A0A0Q3QK09_9BACI</name>
<feature type="transmembrane region" description="Helical" evidence="1">
    <location>
        <begin position="101"/>
        <end position="117"/>
    </location>
</feature>
<organism evidence="2 3">
    <name type="scientific">Cytobacillus solani</name>
    <dbReference type="NCBI Taxonomy" id="1637975"/>
    <lineage>
        <taxon>Bacteria</taxon>
        <taxon>Bacillati</taxon>
        <taxon>Bacillota</taxon>
        <taxon>Bacilli</taxon>
        <taxon>Bacillales</taxon>
        <taxon>Bacillaceae</taxon>
        <taxon>Cytobacillus</taxon>
    </lineage>
</organism>
<evidence type="ECO:0000313" key="2">
    <source>
        <dbReference type="EMBL" id="KQL18217.1"/>
    </source>
</evidence>
<comment type="caution">
    <text evidence="2">The sequence shown here is derived from an EMBL/GenBank/DDBJ whole genome shotgun (WGS) entry which is preliminary data.</text>
</comment>
<keyword evidence="1" id="KW-0472">Membrane</keyword>
<evidence type="ECO:0000256" key="1">
    <source>
        <dbReference type="SAM" id="Phobius"/>
    </source>
</evidence>
<feature type="transmembrane region" description="Helical" evidence="1">
    <location>
        <begin position="73"/>
        <end position="94"/>
    </location>
</feature>
<dbReference type="Proteomes" id="UP000050996">
    <property type="component" value="Unassembled WGS sequence"/>
</dbReference>
<proteinExistence type="predicted"/>
<sequence length="154" mass="18339">MKQPDFALTQGWWYPAVLSIILLSIVFFMPKKRLSWKEVYITFGVIGYIVWMVDMTIAAPFDLFDIGNPQKEGLPEITLFGIIPSCLSVIYLNLYEKKRKWFLVILFFILSLTLEWLTTRVGLMRHWNILWSSPVHFIAYAFYLPWHLNFIRRN</sequence>
<feature type="transmembrane region" description="Helical" evidence="1">
    <location>
        <begin position="41"/>
        <end position="61"/>
    </location>
</feature>
<dbReference type="EMBL" id="LJIX01000006">
    <property type="protein sequence ID" value="KQL18217.1"/>
    <property type="molecule type" value="Genomic_DNA"/>
</dbReference>
<accession>A0A0Q3QK09</accession>
<keyword evidence="1" id="KW-0812">Transmembrane</keyword>
<reference evidence="2 3" key="1">
    <citation type="submission" date="2015-09" db="EMBL/GenBank/DDBJ databases">
        <title>Genome sequencing project for genomic taxonomy and phylogenomics of Bacillus-like bacteria.</title>
        <authorList>
            <person name="Liu B."/>
            <person name="Wang J."/>
            <person name="Zhu Y."/>
            <person name="Liu G."/>
            <person name="Chen Q."/>
            <person name="Chen Z."/>
            <person name="Lan J."/>
            <person name="Che J."/>
            <person name="Ge C."/>
            <person name="Shi H."/>
            <person name="Pan Z."/>
            <person name="Liu X."/>
        </authorList>
    </citation>
    <scope>NUCLEOTIDE SEQUENCE [LARGE SCALE GENOMIC DNA]</scope>
    <source>
        <strain evidence="2 3">FJAT-18043</strain>
    </source>
</reference>
<gene>
    <name evidence="2" type="ORF">AN957_06185</name>
</gene>
<feature type="transmembrane region" description="Helical" evidence="1">
    <location>
        <begin position="129"/>
        <end position="148"/>
    </location>
</feature>
<dbReference type="PATRIC" id="fig|1637975.4.peg.927"/>
<dbReference type="RefSeq" id="WP_053474685.1">
    <property type="nucleotide sequence ID" value="NZ_CP041305.1"/>
</dbReference>
<feature type="transmembrane region" description="Helical" evidence="1">
    <location>
        <begin position="12"/>
        <end position="29"/>
    </location>
</feature>